<name>A0A8S1L953_9CILI</name>
<keyword evidence="4" id="KW-0418">Kinase</keyword>
<accession>A0A8S1L953</accession>
<dbReference type="GO" id="GO:0046854">
    <property type="term" value="P:phosphatidylinositol phosphate biosynthetic process"/>
    <property type="evidence" value="ECO:0007669"/>
    <property type="project" value="InterPro"/>
</dbReference>
<dbReference type="GO" id="GO:0005737">
    <property type="term" value="C:cytoplasm"/>
    <property type="evidence" value="ECO:0007669"/>
    <property type="project" value="TreeGrafter"/>
</dbReference>
<dbReference type="GO" id="GO:0016020">
    <property type="term" value="C:membrane"/>
    <property type="evidence" value="ECO:0007669"/>
    <property type="project" value="TreeGrafter"/>
</dbReference>
<evidence type="ECO:0000256" key="4">
    <source>
        <dbReference type="ARBA" id="ARBA00022777"/>
    </source>
</evidence>
<protein>
    <recommendedName>
        <fullName evidence="2">1-phosphatidylinositol 4-kinase</fullName>
        <ecNumber evidence="2">2.7.1.67</ecNumber>
    </recommendedName>
</protein>
<dbReference type="SMART" id="SM00146">
    <property type="entry name" value="PI3Kc"/>
    <property type="match status" value="1"/>
</dbReference>
<evidence type="ECO:0000313" key="6">
    <source>
        <dbReference type="EMBL" id="CAD8062202.1"/>
    </source>
</evidence>
<comment type="catalytic activity">
    <reaction evidence="1">
        <text>a 1,2-diacyl-sn-glycero-3-phospho-(1D-myo-inositol) + ATP = a 1,2-diacyl-sn-glycero-3-phospho-(1D-myo-inositol 4-phosphate) + ADP + H(+)</text>
        <dbReference type="Rhea" id="RHEA:19877"/>
        <dbReference type="ChEBI" id="CHEBI:15378"/>
        <dbReference type="ChEBI" id="CHEBI:30616"/>
        <dbReference type="ChEBI" id="CHEBI:57880"/>
        <dbReference type="ChEBI" id="CHEBI:58178"/>
        <dbReference type="ChEBI" id="CHEBI:456216"/>
        <dbReference type="EC" id="2.7.1.67"/>
    </reaction>
</comment>
<dbReference type="GO" id="GO:0048015">
    <property type="term" value="P:phosphatidylinositol-mediated signaling"/>
    <property type="evidence" value="ECO:0007669"/>
    <property type="project" value="TreeGrafter"/>
</dbReference>
<dbReference type="FunFam" id="1.10.1070.11:FF:000016">
    <property type="entry name" value="PIK1p Phosphatidylinositol 4-kinase"/>
    <property type="match status" value="1"/>
</dbReference>
<reference evidence="6" key="1">
    <citation type="submission" date="2021-01" db="EMBL/GenBank/DDBJ databases">
        <authorList>
            <consortium name="Genoscope - CEA"/>
            <person name="William W."/>
        </authorList>
    </citation>
    <scope>NUCLEOTIDE SEQUENCE</scope>
</reference>
<dbReference type="AlphaFoldDB" id="A0A8S1L953"/>
<evidence type="ECO:0000256" key="1">
    <source>
        <dbReference type="ARBA" id="ARBA00001686"/>
    </source>
</evidence>
<keyword evidence="7" id="KW-1185">Reference proteome</keyword>
<keyword evidence="3" id="KW-0808">Transferase</keyword>
<gene>
    <name evidence="6" type="ORF">PSON_ATCC_30995.1.T0160224</name>
</gene>
<dbReference type="EC" id="2.7.1.67" evidence="2"/>
<dbReference type="Proteomes" id="UP000692954">
    <property type="component" value="Unassembled WGS sequence"/>
</dbReference>
<comment type="caution">
    <text evidence="6">The sequence shown here is derived from an EMBL/GenBank/DDBJ whole genome shotgun (WGS) entry which is preliminary data.</text>
</comment>
<dbReference type="EMBL" id="CAJJDN010000016">
    <property type="protein sequence ID" value="CAD8062202.1"/>
    <property type="molecule type" value="Genomic_DNA"/>
</dbReference>
<sequence length="829" mass="96920">MQKSDQNKNSGCLCFGKKQKGEFPKTFKKSGKILKKYKDNSLDISDDVILEVMIRLYISENKGKAIEMLQRCRINPNFESNLIRNDLEYFIPQLINFLVFHQQLSDERLISFINKASQIDFFFAHLVYFQLKSLSQIVAHNNKVELKIVQKFVQEFEEKMSENYQGNLLIATQFLKLHLEDSLKSSSLQKSIYSLPSKKIRQEVYQGSIRVKSFKQNEIVQLYGTSEWEKEISNKSPSQYLLRNYEDIQLEDYRSIFQNGQDFESIDAAFQSNINFWNDITEICNELSKSNSKTLYLQSLLNKMNANLPAAVYVPFVKNSIRNYAVLNIVSKESRVFSTKMRSPYSLTLEIYRPEIEVNYNEQEFLDKQMSQAIKTNMIKNNGNYQSQIIIQQEQNSQVNRTFSSAEAQNAFNNEFKSIKFNQFNYQTNEQESDGIGLFYNNRQTNNIYQDSYQINDTNEMIDQQSINQNQQISNQTDNQSNEESNEQNKILQKSQQLEQSKLEISSFNSRVSYLQDGKGLVLTEEQYLEIKQAIFGENSLAQQNRIKMQSPFQTLKSWKLVHLIIKTGDNLKQEQFALQLICQFDQIFKKEGLPLQLRYYEVLSLGPDCGIIEMVKNATTIDSLQKNLQKKFTQFSDFSDFFRSFFRNNIEQALQNYVQSLVAYCLVCYFLQVKDRHNGNILLDDEGHLIHIDFGFFLSIAPGKGMEFEGKVPFKLLSDYIKVLGGVKGTLFQDHFRKLFYKGFKACQKHQNEILLLVDMMFTGHGTTLPCFQKGEVALKELENRFNPRVASDAELYVYVQELINKSLDNWRARWYDKFQYFAQGIFY</sequence>
<dbReference type="Pfam" id="PF00454">
    <property type="entry name" value="PI3_PI4_kinase"/>
    <property type="match status" value="1"/>
</dbReference>
<organism evidence="6 7">
    <name type="scientific">Paramecium sonneborni</name>
    <dbReference type="NCBI Taxonomy" id="65129"/>
    <lineage>
        <taxon>Eukaryota</taxon>
        <taxon>Sar</taxon>
        <taxon>Alveolata</taxon>
        <taxon>Ciliophora</taxon>
        <taxon>Intramacronucleata</taxon>
        <taxon>Oligohymenophorea</taxon>
        <taxon>Peniculida</taxon>
        <taxon>Parameciidae</taxon>
        <taxon>Paramecium</taxon>
    </lineage>
</organism>
<dbReference type="PANTHER" id="PTHR10048:SF22">
    <property type="entry name" value="PHOSPHATIDYLINOSITOL 4-KINASE BETA"/>
    <property type="match status" value="1"/>
</dbReference>
<feature type="domain" description="PI3K/PI4K catalytic" evidence="5">
    <location>
        <begin position="538"/>
        <end position="813"/>
    </location>
</feature>
<proteinExistence type="predicted"/>
<dbReference type="OrthoDB" id="10264149at2759"/>
<dbReference type="PROSITE" id="PS50290">
    <property type="entry name" value="PI3_4_KINASE_3"/>
    <property type="match status" value="1"/>
</dbReference>
<evidence type="ECO:0000256" key="3">
    <source>
        <dbReference type="ARBA" id="ARBA00022679"/>
    </source>
</evidence>
<dbReference type="InterPro" id="IPR000403">
    <property type="entry name" value="PI3/4_kinase_cat_dom"/>
</dbReference>
<evidence type="ECO:0000313" key="7">
    <source>
        <dbReference type="Proteomes" id="UP000692954"/>
    </source>
</evidence>
<evidence type="ECO:0000256" key="2">
    <source>
        <dbReference type="ARBA" id="ARBA00012169"/>
    </source>
</evidence>
<dbReference type="CDD" id="cd00893">
    <property type="entry name" value="PI4Kc_III"/>
    <property type="match status" value="1"/>
</dbReference>
<dbReference type="InterPro" id="IPR015433">
    <property type="entry name" value="PI3/4_kinase"/>
</dbReference>
<dbReference type="GO" id="GO:0004430">
    <property type="term" value="F:1-phosphatidylinositol 4-kinase activity"/>
    <property type="evidence" value="ECO:0007669"/>
    <property type="project" value="UniProtKB-EC"/>
</dbReference>
<evidence type="ECO:0000259" key="5">
    <source>
        <dbReference type="PROSITE" id="PS50290"/>
    </source>
</evidence>
<dbReference type="PANTHER" id="PTHR10048">
    <property type="entry name" value="PHOSPHATIDYLINOSITOL KINASE"/>
    <property type="match status" value="1"/>
</dbReference>